<name>A0A2W4JKZ5_9PSEU</name>
<comment type="caution">
    <text evidence="2">The sequence shown here is derived from an EMBL/GenBank/DDBJ whole genome shotgun (WGS) entry which is preliminary data.</text>
</comment>
<dbReference type="PANTHER" id="PTHR28055:SF1">
    <property type="entry name" value="ALTERED INHERITANCE OF MITOCHONDRIA PROTEIN 41, MITOCHONDRIAL"/>
    <property type="match status" value="1"/>
</dbReference>
<reference evidence="1" key="1">
    <citation type="submission" date="2018-05" db="EMBL/GenBank/DDBJ databases">
        <authorList>
            <person name="Moura L."/>
            <person name="Setubal J.C."/>
        </authorList>
    </citation>
    <scope>NUCLEOTIDE SEQUENCE</scope>
    <source>
        <strain evidence="1">ZC4RG45</strain>
    </source>
</reference>
<gene>
    <name evidence="1" type="ORF">DIU77_006530</name>
    <name evidence="2" type="ORF">DIU77_05030</name>
</gene>
<evidence type="ECO:0000313" key="2">
    <source>
        <dbReference type="EMBL" id="PZM99794.1"/>
    </source>
</evidence>
<evidence type="ECO:0000313" key="1">
    <source>
        <dbReference type="EMBL" id="MFO7191884.1"/>
    </source>
</evidence>
<dbReference type="EMBL" id="QGUI01000134">
    <property type="protein sequence ID" value="PZM99794.1"/>
    <property type="molecule type" value="Genomic_DNA"/>
</dbReference>
<dbReference type="EMBL" id="QGUI02000057">
    <property type="protein sequence ID" value="MFO7191884.1"/>
    <property type="molecule type" value="Genomic_DNA"/>
</dbReference>
<reference evidence="1 3" key="3">
    <citation type="journal article" date="2021" name="BMC Genomics">
        <title>Genome-resolved metagenome and metatranscriptome analyses of thermophilic composting reveal key bacterial players and their metabolic interactions.</title>
        <authorList>
            <person name="Braga L.P.P."/>
            <person name="Pereira R.V."/>
            <person name="Martins L.F."/>
            <person name="Moura L.M.S."/>
            <person name="Sanchez F.B."/>
            <person name="Patane J.S.L."/>
            <person name="da Silva A.M."/>
            <person name="Setubal J.C."/>
        </authorList>
    </citation>
    <scope>NUCLEOTIDE SEQUENCE [LARGE SCALE GENOMIC DNA]</scope>
    <source>
        <strain evidence="1">ZC4RG45</strain>
    </source>
</reference>
<proteinExistence type="predicted"/>
<reference evidence="2" key="2">
    <citation type="submission" date="2018-05" db="EMBL/GenBank/DDBJ databases">
        <authorList>
            <person name="Lanie J.A."/>
            <person name="Ng W.-L."/>
            <person name="Kazmierczak K.M."/>
            <person name="Andrzejewski T.M."/>
            <person name="Davidsen T.M."/>
            <person name="Wayne K.J."/>
            <person name="Tettelin H."/>
            <person name="Glass J.I."/>
            <person name="Rusch D."/>
            <person name="Podicherti R."/>
            <person name="Tsui H.-C.T."/>
            <person name="Winkler M.E."/>
        </authorList>
    </citation>
    <scope>NUCLEOTIDE SEQUENCE</scope>
    <source>
        <strain evidence="2">ZC4RG45</strain>
    </source>
</reference>
<sequence length="114" mass="11966">MRAALRADLTAAMKAKDRIAVSALRSALAAIDDAETVPAAPQPGVEASEHVAGAAAGIGAADVARKQLTEEEMRAVVAREHRERVAAAMTYAELGRNQDASRARAEADVLARYL</sequence>
<dbReference type="InterPro" id="IPR019004">
    <property type="entry name" value="YqeY/Aim41"/>
</dbReference>
<dbReference type="Pfam" id="PF09424">
    <property type="entry name" value="YqeY"/>
    <property type="match status" value="1"/>
</dbReference>
<dbReference type="InterPro" id="IPR042184">
    <property type="entry name" value="YqeY/Aim41_N"/>
</dbReference>
<organism evidence="2">
    <name type="scientific">Thermocrispum agreste</name>
    <dbReference type="NCBI Taxonomy" id="37925"/>
    <lineage>
        <taxon>Bacteria</taxon>
        <taxon>Bacillati</taxon>
        <taxon>Actinomycetota</taxon>
        <taxon>Actinomycetes</taxon>
        <taxon>Pseudonocardiales</taxon>
        <taxon>Pseudonocardiaceae</taxon>
        <taxon>Thermocrispum</taxon>
    </lineage>
</organism>
<evidence type="ECO:0000313" key="3">
    <source>
        <dbReference type="Proteomes" id="UP000249324"/>
    </source>
</evidence>
<dbReference type="Gene3D" id="1.10.1510.10">
    <property type="entry name" value="Uncharacterised protein YqeY/AIM41 PF09424, N-terminal domain"/>
    <property type="match status" value="1"/>
</dbReference>
<dbReference type="PANTHER" id="PTHR28055">
    <property type="entry name" value="ALTERED INHERITANCE OF MITOCHONDRIA PROTEIN 41, MITOCHONDRIAL"/>
    <property type="match status" value="1"/>
</dbReference>
<dbReference type="STRING" id="1111738.GCA_000427905_00305"/>
<dbReference type="Proteomes" id="UP000249324">
    <property type="component" value="Unassembled WGS sequence"/>
</dbReference>
<accession>A0A2W4JKZ5</accession>
<reference evidence="1" key="4">
    <citation type="submission" date="2023-08" db="EMBL/GenBank/DDBJ databases">
        <authorList>
            <person name="Guima S.E.S."/>
            <person name="Martins L.F."/>
            <person name="Silva A.M."/>
            <person name="Setubal J.C."/>
        </authorList>
    </citation>
    <scope>NUCLEOTIDE SEQUENCE</scope>
    <source>
        <strain evidence="1">ZC4RG45</strain>
    </source>
</reference>
<protein>
    <submittedName>
        <fullName evidence="1">GatB/YqeY domain-containing protein</fullName>
    </submittedName>
</protein>
<dbReference type="AlphaFoldDB" id="A0A2W4JKZ5"/>